<dbReference type="Pfam" id="PF03120">
    <property type="entry name" value="OB_DNA_ligase"/>
    <property type="match status" value="1"/>
</dbReference>
<dbReference type="Proteomes" id="UP000244867">
    <property type="component" value="Unassembled WGS sequence"/>
</dbReference>
<dbReference type="SUPFAM" id="SSF47781">
    <property type="entry name" value="RuvA domain 2-like"/>
    <property type="match status" value="1"/>
</dbReference>
<feature type="binding site" evidence="10">
    <location>
        <begin position="44"/>
        <end position="48"/>
    </location>
    <ligand>
        <name>NAD(+)</name>
        <dbReference type="ChEBI" id="CHEBI:57540"/>
    </ligand>
</feature>
<dbReference type="PIRSF" id="PIRSF001604">
    <property type="entry name" value="LigA"/>
    <property type="match status" value="1"/>
</dbReference>
<dbReference type="InterPro" id="IPR012340">
    <property type="entry name" value="NA-bd_OB-fold"/>
</dbReference>
<dbReference type="NCBIfam" id="TIGR00575">
    <property type="entry name" value="dnlj"/>
    <property type="match status" value="1"/>
</dbReference>
<dbReference type="Gene3D" id="2.40.50.140">
    <property type="entry name" value="Nucleic acid-binding proteins"/>
    <property type="match status" value="1"/>
</dbReference>
<comment type="similarity">
    <text evidence="10">Belongs to the NAD-dependent DNA ligase family. LigA subfamily.</text>
</comment>
<dbReference type="InterPro" id="IPR018239">
    <property type="entry name" value="DNA_ligase_AS"/>
</dbReference>
<dbReference type="SUPFAM" id="SSF56091">
    <property type="entry name" value="DNA ligase/mRNA capping enzyme, catalytic domain"/>
    <property type="match status" value="1"/>
</dbReference>
<comment type="cofactor">
    <cofactor evidence="10">
        <name>Mg(2+)</name>
        <dbReference type="ChEBI" id="CHEBI:18420"/>
    </cofactor>
    <cofactor evidence="10">
        <name>Mn(2+)</name>
        <dbReference type="ChEBI" id="CHEBI:29035"/>
    </cofactor>
</comment>
<dbReference type="NCBIfam" id="NF005932">
    <property type="entry name" value="PRK07956.1"/>
    <property type="match status" value="1"/>
</dbReference>
<keyword evidence="2 10" id="KW-0235">DNA replication</keyword>
<feature type="binding site" evidence="10">
    <location>
        <position position="327"/>
    </location>
    <ligand>
        <name>NAD(+)</name>
        <dbReference type="ChEBI" id="CHEBI:57540"/>
    </ligand>
</feature>
<feature type="binding site" evidence="10">
    <location>
        <position position="431"/>
    </location>
    <ligand>
        <name>Zn(2+)</name>
        <dbReference type="ChEBI" id="CHEBI:29105"/>
    </ligand>
</feature>
<keyword evidence="6 10" id="KW-0460">Magnesium</keyword>
<proteinExistence type="inferred from homology"/>
<comment type="catalytic activity">
    <reaction evidence="9 10">
        <text>NAD(+) + (deoxyribonucleotide)n-3'-hydroxyl + 5'-phospho-(deoxyribonucleotide)m = (deoxyribonucleotide)n+m + AMP + beta-nicotinamide D-nucleotide.</text>
        <dbReference type="EC" id="6.5.1.2"/>
    </reaction>
</comment>
<dbReference type="Gene3D" id="6.20.10.30">
    <property type="match status" value="1"/>
</dbReference>
<evidence type="ECO:0000313" key="14">
    <source>
        <dbReference type="Proteomes" id="UP000244867"/>
    </source>
</evidence>
<dbReference type="Pfam" id="PF03119">
    <property type="entry name" value="DNA_ligase_ZBD"/>
    <property type="match status" value="1"/>
</dbReference>
<evidence type="ECO:0000259" key="12">
    <source>
        <dbReference type="PROSITE" id="PS50172"/>
    </source>
</evidence>
<dbReference type="SMART" id="SM00532">
    <property type="entry name" value="LIGANc"/>
    <property type="match status" value="1"/>
</dbReference>
<evidence type="ECO:0000256" key="8">
    <source>
        <dbReference type="ARBA" id="ARBA00023204"/>
    </source>
</evidence>
<evidence type="ECO:0000256" key="7">
    <source>
        <dbReference type="ARBA" id="ARBA00023027"/>
    </source>
</evidence>
<feature type="region of interest" description="Disordered" evidence="11">
    <location>
        <begin position="1"/>
        <end position="23"/>
    </location>
</feature>
<evidence type="ECO:0000256" key="9">
    <source>
        <dbReference type="ARBA" id="ARBA00034005"/>
    </source>
</evidence>
<dbReference type="EC" id="6.5.1.2" evidence="10"/>
<dbReference type="InterPro" id="IPR010994">
    <property type="entry name" value="RuvA_2-like"/>
</dbReference>
<keyword evidence="14" id="KW-1185">Reference proteome</keyword>
<comment type="caution">
    <text evidence="13">The sequence shown here is derived from an EMBL/GenBank/DDBJ whole genome shotgun (WGS) entry which is preliminary data.</text>
</comment>
<dbReference type="Gene3D" id="1.10.287.610">
    <property type="entry name" value="Helix hairpin bin"/>
    <property type="match status" value="1"/>
</dbReference>
<keyword evidence="7 10" id="KW-0520">NAD</keyword>
<evidence type="ECO:0000256" key="4">
    <source>
        <dbReference type="ARBA" id="ARBA00022763"/>
    </source>
</evidence>
<dbReference type="InterPro" id="IPR013840">
    <property type="entry name" value="DNAligase_N"/>
</dbReference>
<dbReference type="Gene3D" id="3.40.50.10190">
    <property type="entry name" value="BRCT domain"/>
    <property type="match status" value="1"/>
</dbReference>
<dbReference type="Gene3D" id="1.10.150.20">
    <property type="entry name" value="5' to 3' exonuclease, C-terminal subdomain"/>
    <property type="match status" value="2"/>
</dbReference>
<feature type="domain" description="BRCT" evidence="12">
    <location>
        <begin position="626"/>
        <end position="695"/>
    </location>
</feature>
<dbReference type="OrthoDB" id="9759736at2"/>
<dbReference type="InterPro" id="IPR013839">
    <property type="entry name" value="DNAligase_adenylation"/>
</dbReference>
<reference evidence="13 14" key="1">
    <citation type="submission" date="2018-03" db="EMBL/GenBank/DDBJ databases">
        <authorList>
            <person name="Keele B.F."/>
        </authorList>
    </citation>
    <scope>NUCLEOTIDE SEQUENCE [LARGE SCALE GENOMIC DNA]</scope>
    <source>
        <strain evidence="13 14">IB-3</strain>
    </source>
</reference>
<sequence length="715" mass="77058">MSEPDSPAVAPATPDARERHQELSERLEDARWRYYVLDDPTISDAEFDTSMRELEALEEAHPELRTPDSPTQTVGGAVSTEFTAVDHLQRMESLDNAFSFEELASWHARLARDGVESPDLLCELKVDGLAINLLYEQGRLVRALTRGDGRTGEDVTPNVKTIDSVPHRLIGTEEFPVPALVEVRGEVFLPAEAFERLNSSMADAGKPLFANPRNAAAGSLRQKDPKVTASRALGMVCHGLGAREGFEPTAQSASYAAMRAWGLPTSDQVKVVATLAEVETYVEHVGEHRHTIVGYEIDGVVVKVDDVALQRRLGSTSRAPRWAIAFKYPPEEVNARLLEIRVNVGRTGRVTPYGVMEPTRVAGSTVENATLHNFHEVERKDVRPGTPGDTVILRKAGDVIPEIVGPVLALRPDGLEPWVPPTVCPPEVGGCGTPLVEQKEGDKDRRCPNHEKCPAQVRERTFFVAGRGAFDIEGLGYEAAIALLEAGAITNEGDLFDLDEAALLTASLFTRAPKKGEEGPQLSANGARLLANLEQARQVPLWRVVVALSIRHVGPTAARALATQFGSMAAIREADEETLANTDGVGPTIAASVREWFNGPEATWHQAIVDSWTAAGVTMEDERDESVARTLEGLTIVVTGSLEGYTRDSVKEAIIVRGGKASGSVSKKTDYVVVGENAGSKADKAEQLGVPVLDEAGFVALLADGPGERDGETPG</sequence>
<dbReference type="Pfam" id="PF00533">
    <property type="entry name" value="BRCT"/>
    <property type="match status" value="1"/>
</dbReference>
<feature type="binding site" evidence="10">
    <location>
        <position position="123"/>
    </location>
    <ligand>
        <name>NAD(+)</name>
        <dbReference type="ChEBI" id="CHEBI:57540"/>
    </ligand>
</feature>
<dbReference type="RefSeq" id="WP_108344451.1">
    <property type="nucleotide sequence ID" value="NZ_PYXZ01000004.1"/>
</dbReference>
<evidence type="ECO:0000313" key="13">
    <source>
        <dbReference type="EMBL" id="PUA80882.1"/>
    </source>
</evidence>
<dbReference type="CDD" id="cd17748">
    <property type="entry name" value="BRCT_DNA_ligase_like"/>
    <property type="match status" value="1"/>
</dbReference>
<dbReference type="InterPro" id="IPR001679">
    <property type="entry name" value="DNA_ligase"/>
</dbReference>
<dbReference type="InterPro" id="IPR001357">
    <property type="entry name" value="BRCT_dom"/>
</dbReference>
<dbReference type="SUPFAM" id="SSF50249">
    <property type="entry name" value="Nucleic acid-binding proteins"/>
    <property type="match status" value="1"/>
</dbReference>
<dbReference type="InterPro" id="IPR004150">
    <property type="entry name" value="NAD_DNA_ligase_OB"/>
</dbReference>
<dbReference type="InterPro" id="IPR036420">
    <property type="entry name" value="BRCT_dom_sf"/>
</dbReference>
<dbReference type="AlphaFoldDB" id="A0A2R7YWZ0"/>
<dbReference type="CDD" id="cd00114">
    <property type="entry name" value="LIGANc"/>
    <property type="match status" value="1"/>
</dbReference>
<dbReference type="PROSITE" id="PS01055">
    <property type="entry name" value="DNA_LIGASE_N1"/>
    <property type="match status" value="1"/>
</dbReference>
<keyword evidence="3 10" id="KW-0479">Metal-binding</keyword>
<keyword evidence="10" id="KW-0464">Manganese</keyword>
<evidence type="ECO:0000256" key="3">
    <source>
        <dbReference type="ARBA" id="ARBA00022723"/>
    </source>
</evidence>
<evidence type="ECO:0000256" key="11">
    <source>
        <dbReference type="SAM" id="MobiDB-lite"/>
    </source>
</evidence>
<dbReference type="SMART" id="SM00292">
    <property type="entry name" value="BRCT"/>
    <property type="match status" value="1"/>
</dbReference>
<evidence type="ECO:0000256" key="2">
    <source>
        <dbReference type="ARBA" id="ARBA00022705"/>
    </source>
</evidence>
<organism evidence="13 14">
    <name type="scientific">Nocardioides currus</name>
    <dbReference type="NCBI Taxonomy" id="2133958"/>
    <lineage>
        <taxon>Bacteria</taxon>
        <taxon>Bacillati</taxon>
        <taxon>Actinomycetota</taxon>
        <taxon>Actinomycetes</taxon>
        <taxon>Propionibacteriales</taxon>
        <taxon>Nocardioidaceae</taxon>
        <taxon>Nocardioides</taxon>
    </lineage>
</organism>
<keyword evidence="1 10" id="KW-0436">Ligase</keyword>
<dbReference type="GO" id="GO:0003911">
    <property type="term" value="F:DNA ligase (NAD+) activity"/>
    <property type="evidence" value="ECO:0007669"/>
    <property type="project" value="UniProtKB-UniRule"/>
</dbReference>
<keyword evidence="4 10" id="KW-0227">DNA damage</keyword>
<dbReference type="PROSITE" id="PS50172">
    <property type="entry name" value="BRCT"/>
    <property type="match status" value="1"/>
</dbReference>
<dbReference type="GO" id="GO:0046872">
    <property type="term" value="F:metal ion binding"/>
    <property type="evidence" value="ECO:0007669"/>
    <property type="project" value="UniProtKB-KW"/>
</dbReference>
<feature type="binding site" evidence="10">
    <location>
        <position position="447"/>
    </location>
    <ligand>
        <name>Zn(2+)</name>
        <dbReference type="ChEBI" id="CHEBI:29105"/>
    </ligand>
</feature>
<accession>A0A2R7YWZ0</accession>
<dbReference type="HAMAP" id="MF_01588">
    <property type="entry name" value="DNA_ligase_A"/>
    <property type="match status" value="1"/>
</dbReference>
<dbReference type="Pfam" id="PF12826">
    <property type="entry name" value="HHH_2"/>
    <property type="match status" value="1"/>
</dbReference>
<dbReference type="InterPro" id="IPR004149">
    <property type="entry name" value="Znf_DNAligase_C4"/>
</dbReference>
<dbReference type="Gene3D" id="3.30.470.30">
    <property type="entry name" value="DNA ligase/mRNA capping enzyme"/>
    <property type="match status" value="1"/>
</dbReference>
<feature type="binding site" evidence="10">
    <location>
        <position position="424"/>
    </location>
    <ligand>
        <name>Zn(2+)</name>
        <dbReference type="ChEBI" id="CHEBI:29105"/>
    </ligand>
</feature>
<dbReference type="Pfam" id="PF01653">
    <property type="entry name" value="DNA_ligase_aden"/>
    <property type="match status" value="1"/>
</dbReference>
<evidence type="ECO:0000256" key="1">
    <source>
        <dbReference type="ARBA" id="ARBA00022598"/>
    </source>
</evidence>
<dbReference type="InterPro" id="IPR041663">
    <property type="entry name" value="DisA/LigA_HHH"/>
</dbReference>
<dbReference type="FunFam" id="3.30.470.30:FF:000001">
    <property type="entry name" value="DNA ligase"/>
    <property type="match status" value="1"/>
</dbReference>
<feature type="binding site" evidence="10">
    <location>
        <position position="146"/>
    </location>
    <ligand>
        <name>NAD(+)</name>
        <dbReference type="ChEBI" id="CHEBI:57540"/>
    </ligand>
</feature>
<feature type="binding site" evidence="10">
    <location>
        <position position="453"/>
    </location>
    <ligand>
        <name>Zn(2+)</name>
        <dbReference type="ChEBI" id="CHEBI:29105"/>
    </ligand>
</feature>
<protein>
    <recommendedName>
        <fullName evidence="10">DNA ligase</fullName>
        <ecNumber evidence="10">6.5.1.2</ecNumber>
    </recommendedName>
    <alternativeName>
        <fullName evidence="10">Polydeoxyribonucleotide synthase [NAD(+)]</fullName>
    </alternativeName>
</protein>
<name>A0A2R7YWZ0_9ACTN</name>
<evidence type="ECO:0000256" key="10">
    <source>
        <dbReference type="HAMAP-Rule" id="MF_01588"/>
    </source>
</evidence>
<evidence type="ECO:0000256" key="5">
    <source>
        <dbReference type="ARBA" id="ARBA00022833"/>
    </source>
</evidence>
<gene>
    <name evidence="10" type="primary">ligA</name>
    <name evidence="13" type="ORF">C7S10_10775</name>
</gene>
<evidence type="ECO:0000256" key="6">
    <source>
        <dbReference type="ARBA" id="ARBA00022842"/>
    </source>
</evidence>
<feature type="active site" description="N6-AMP-lysine intermediate" evidence="10">
    <location>
        <position position="125"/>
    </location>
</feature>
<dbReference type="SUPFAM" id="SSF52113">
    <property type="entry name" value="BRCT domain"/>
    <property type="match status" value="1"/>
</dbReference>
<dbReference type="GO" id="GO:0005829">
    <property type="term" value="C:cytosol"/>
    <property type="evidence" value="ECO:0007669"/>
    <property type="project" value="TreeGrafter"/>
</dbReference>
<feature type="binding site" evidence="10">
    <location>
        <begin position="93"/>
        <end position="94"/>
    </location>
    <ligand>
        <name>NAD(+)</name>
        <dbReference type="ChEBI" id="CHEBI:57540"/>
    </ligand>
</feature>
<keyword evidence="5 10" id="KW-0862">Zinc</keyword>
<feature type="binding site" evidence="10">
    <location>
        <position position="186"/>
    </location>
    <ligand>
        <name>NAD(+)</name>
        <dbReference type="ChEBI" id="CHEBI:57540"/>
    </ligand>
</feature>
<feature type="binding site" evidence="10">
    <location>
        <position position="303"/>
    </location>
    <ligand>
        <name>NAD(+)</name>
        <dbReference type="ChEBI" id="CHEBI:57540"/>
    </ligand>
</feature>
<dbReference type="FunFam" id="1.10.287.610:FF:000002">
    <property type="entry name" value="DNA ligase"/>
    <property type="match status" value="1"/>
</dbReference>
<dbReference type="EMBL" id="PYXZ01000004">
    <property type="protein sequence ID" value="PUA80882.1"/>
    <property type="molecule type" value="Genomic_DNA"/>
</dbReference>
<keyword evidence="8 10" id="KW-0234">DNA repair</keyword>
<dbReference type="GO" id="GO:0006260">
    <property type="term" value="P:DNA replication"/>
    <property type="evidence" value="ECO:0007669"/>
    <property type="project" value="UniProtKB-KW"/>
</dbReference>
<dbReference type="PANTHER" id="PTHR23389">
    <property type="entry name" value="CHROMOSOME TRANSMISSION FIDELITY FACTOR 18"/>
    <property type="match status" value="1"/>
</dbReference>
<dbReference type="FunFam" id="3.40.50.10190:FF:000054">
    <property type="entry name" value="DNA ligase"/>
    <property type="match status" value="1"/>
</dbReference>
<dbReference type="PANTHER" id="PTHR23389:SF9">
    <property type="entry name" value="DNA LIGASE"/>
    <property type="match status" value="1"/>
</dbReference>
<dbReference type="GO" id="GO:0006281">
    <property type="term" value="P:DNA repair"/>
    <property type="evidence" value="ECO:0007669"/>
    <property type="project" value="UniProtKB-KW"/>
</dbReference>
<comment type="function">
    <text evidence="10">DNA ligase that catalyzes the formation of phosphodiester linkages between 5'-phosphoryl and 3'-hydroxyl groups in double-stranded DNA using NAD as a coenzyme and as the energy source for the reaction. It is essential for DNA replication and repair of damaged DNA.</text>
</comment>